<dbReference type="Proteomes" id="UP000673447">
    <property type="component" value="Unassembled WGS sequence"/>
</dbReference>
<dbReference type="Gene3D" id="2.130.10.130">
    <property type="entry name" value="Integrin alpha, N-terminal"/>
    <property type="match status" value="2"/>
</dbReference>
<evidence type="ECO:0000313" key="2">
    <source>
        <dbReference type="EMBL" id="MBP3985581.1"/>
    </source>
</evidence>
<dbReference type="AlphaFoldDB" id="A0A940X5F1"/>
<name>A0A940X5F1_9GAMM</name>
<dbReference type="Pfam" id="PF13517">
    <property type="entry name" value="FG-GAP_3"/>
    <property type="match status" value="3"/>
</dbReference>
<accession>A0A940X5F1</accession>
<dbReference type="PANTHER" id="PTHR44103">
    <property type="entry name" value="PROPROTEIN CONVERTASE P"/>
    <property type="match status" value="1"/>
</dbReference>
<organism evidence="2 3">
    <name type="scientific">Pseudoxanthomonas helianthi</name>
    <dbReference type="NCBI Taxonomy" id="1453541"/>
    <lineage>
        <taxon>Bacteria</taxon>
        <taxon>Pseudomonadati</taxon>
        <taxon>Pseudomonadota</taxon>
        <taxon>Gammaproteobacteria</taxon>
        <taxon>Lysobacterales</taxon>
        <taxon>Lysobacteraceae</taxon>
        <taxon>Pseudoxanthomonas</taxon>
    </lineage>
</organism>
<reference evidence="2" key="2">
    <citation type="submission" date="2021-03" db="EMBL/GenBank/DDBJ databases">
        <authorList>
            <person name="Cao W."/>
        </authorList>
    </citation>
    <scope>NUCLEOTIDE SEQUENCE</scope>
    <source>
        <strain evidence="2">110414</strain>
    </source>
</reference>
<evidence type="ECO:0000313" key="3">
    <source>
        <dbReference type="Proteomes" id="UP000673447"/>
    </source>
</evidence>
<sequence length="382" mass="40283">MPVWPNTWPDVVAVADIDGDGRDDAIVATTRADQGNNPGNDWRLYVFHQTANGSLIAPLVIPYSSLVEETFASGGVRGRTAIATADLNADGIADIVVGRRTGLSILYGSRDRAYSIKRIENAAGVISGDSFVFVDADRDGHLDIASQNQTSEQTQWGLTLYFGDQAGSYSRQHLEPTSSDGDVELARGDLNGDGVLDLVLAFGQGLSARAEILFGDGAGQFPIKSIFQKPAGLQRLTTIAVGDFSGSDGRDDLVMAGNDTSFSGGKYYLFRQVNGVLTATPELLPSTAPTDTADIPDTMIAADLNGDGKKDLISLRSGGLIGYFEQLNMALSQEKLSAGPYATWGGMTPIAVGELSGDGCKDVATANYNQGLVIWRGSGCTP</sequence>
<dbReference type="PANTHER" id="PTHR44103:SF1">
    <property type="entry name" value="PROPROTEIN CONVERTASE P"/>
    <property type="match status" value="1"/>
</dbReference>
<gene>
    <name evidence="2" type="ORF">J5837_14305</name>
</gene>
<dbReference type="InterPro" id="IPR013517">
    <property type="entry name" value="FG-GAP"/>
</dbReference>
<dbReference type="RefSeq" id="WP_210537434.1">
    <property type="nucleotide sequence ID" value="NZ_JAGKTC010000003.1"/>
</dbReference>
<dbReference type="InterPro" id="IPR028994">
    <property type="entry name" value="Integrin_alpha_N"/>
</dbReference>
<keyword evidence="3" id="KW-1185">Reference proteome</keyword>
<dbReference type="EMBL" id="JAGKTC010000003">
    <property type="protein sequence ID" value="MBP3985581.1"/>
    <property type="molecule type" value="Genomic_DNA"/>
</dbReference>
<dbReference type="SUPFAM" id="SSF69318">
    <property type="entry name" value="Integrin alpha N-terminal domain"/>
    <property type="match status" value="1"/>
</dbReference>
<keyword evidence="1" id="KW-0732">Signal</keyword>
<reference evidence="2" key="1">
    <citation type="journal article" date="2016" name="Int. J. Syst. Evol. Microbiol.">
        <title>Pseudoxanthomonas helianthi sp. nov., isolated from roots of Jerusalem artichoke (Helianthus tuberosus).</title>
        <authorList>
            <person name="Kittiwongwattana C."/>
            <person name="Thawai C."/>
        </authorList>
    </citation>
    <scope>NUCLEOTIDE SEQUENCE</scope>
    <source>
        <strain evidence="2">110414</strain>
    </source>
</reference>
<protein>
    <submittedName>
        <fullName evidence="2">VCBS repeat-containing protein</fullName>
    </submittedName>
</protein>
<comment type="caution">
    <text evidence="2">The sequence shown here is derived from an EMBL/GenBank/DDBJ whole genome shotgun (WGS) entry which is preliminary data.</text>
</comment>
<evidence type="ECO:0000256" key="1">
    <source>
        <dbReference type="ARBA" id="ARBA00022729"/>
    </source>
</evidence>
<proteinExistence type="predicted"/>